<evidence type="ECO:0000313" key="9">
    <source>
        <dbReference type="EMBL" id="MRH22689.1"/>
    </source>
</evidence>
<evidence type="ECO:0000256" key="7">
    <source>
        <dbReference type="ARBA" id="ARBA00023136"/>
    </source>
</evidence>
<dbReference type="SMART" id="SM00382">
    <property type="entry name" value="AAA"/>
    <property type="match status" value="1"/>
</dbReference>
<comment type="caution">
    <text evidence="9">The sequence shown here is derived from an EMBL/GenBank/DDBJ whole genome shotgun (WGS) entry which is preliminary data.</text>
</comment>
<evidence type="ECO:0000256" key="3">
    <source>
        <dbReference type="ARBA" id="ARBA00022448"/>
    </source>
</evidence>
<dbReference type="GO" id="GO:0016887">
    <property type="term" value="F:ATP hydrolysis activity"/>
    <property type="evidence" value="ECO:0007669"/>
    <property type="project" value="InterPro"/>
</dbReference>
<name>A0A844BJG5_9RHOB</name>
<keyword evidence="4" id="KW-1003">Cell membrane</keyword>
<evidence type="ECO:0000256" key="1">
    <source>
        <dbReference type="ARBA" id="ARBA00004202"/>
    </source>
</evidence>
<comment type="similarity">
    <text evidence="2">Belongs to the ABC transporter superfamily.</text>
</comment>
<dbReference type="SUPFAM" id="SSF52540">
    <property type="entry name" value="P-loop containing nucleoside triphosphate hydrolases"/>
    <property type="match status" value="1"/>
</dbReference>
<dbReference type="InterPro" id="IPR003439">
    <property type="entry name" value="ABC_transporter-like_ATP-bd"/>
</dbReference>
<dbReference type="PANTHER" id="PTHR43166">
    <property type="entry name" value="AMINO ACID IMPORT ATP-BINDING PROTEIN"/>
    <property type="match status" value="1"/>
</dbReference>
<proteinExistence type="inferred from homology"/>
<dbReference type="GO" id="GO:0005886">
    <property type="term" value="C:plasma membrane"/>
    <property type="evidence" value="ECO:0007669"/>
    <property type="project" value="UniProtKB-SubCell"/>
</dbReference>
<dbReference type="PROSITE" id="PS50893">
    <property type="entry name" value="ABC_TRANSPORTER_2"/>
    <property type="match status" value="1"/>
</dbReference>
<dbReference type="InterPro" id="IPR017871">
    <property type="entry name" value="ABC_transporter-like_CS"/>
</dbReference>
<evidence type="ECO:0000259" key="8">
    <source>
        <dbReference type="PROSITE" id="PS50893"/>
    </source>
</evidence>
<keyword evidence="7" id="KW-0472">Membrane</keyword>
<dbReference type="GO" id="GO:0005524">
    <property type="term" value="F:ATP binding"/>
    <property type="evidence" value="ECO:0007669"/>
    <property type="project" value="UniProtKB-KW"/>
</dbReference>
<gene>
    <name evidence="9" type="ORF">GH815_17075</name>
</gene>
<sequence length="243" mass="26837">MRAARDTSPSVLPLSLEDVGYAVGARPLLSDVSLQIKSGRRLVVMGANGAGKSLFLRLCHGLIDPTVGRRHWASGERRAEAQAMVFQRPVLLRRSVAANLDYPLALRRLARTARREAVARTLDRFGLTPLADRPARLLSGGEQQRLALARAWAMRPQVLFLDEPSSALDPSATRIIEEMVEQFSAEGITIVMTTHNLGQARRLAQDVAFLHRGRLIEHRSSAEFFTGPETPEARAFLAGDLIW</sequence>
<protein>
    <submittedName>
        <fullName evidence="9">ATP-binding cassette domain-containing protein</fullName>
    </submittedName>
</protein>
<comment type="subcellular location">
    <subcellularLocation>
        <location evidence="1">Cell membrane</location>
        <topology evidence="1">Peripheral membrane protein</topology>
    </subcellularLocation>
</comment>
<dbReference type="OrthoDB" id="9802264at2"/>
<dbReference type="InterPro" id="IPR050086">
    <property type="entry name" value="MetN_ABC_transporter-like"/>
</dbReference>
<dbReference type="PROSITE" id="PS00211">
    <property type="entry name" value="ABC_TRANSPORTER_1"/>
    <property type="match status" value="1"/>
</dbReference>
<dbReference type="InterPro" id="IPR003593">
    <property type="entry name" value="AAA+_ATPase"/>
</dbReference>
<accession>A0A844BJG5</accession>
<dbReference type="EMBL" id="WJPO01000037">
    <property type="protein sequence ID" value="MRH22689.1"/>
    <property type="molecule type" value="Genomic_DNA"/>
</dbReference>
<keyword evidence="3" id="KW-0813">Transport</keyword>
<organism evidence="9 10">
    <name type="scientific">Rhodovulum strictum</name>
    <dbReference type="NCBI Taxonomy" id="58314"/>
    <lineage>
        <taxon>Bacteria</taxon>
        <taxon>Pseudomonadati</taxon>
        <taxon>Pseudomonadota</taxon>
        <taxon>Alphaproteobacteria</taxon>
        <taxon>Rhodobacterales</taxon>
        <taxon>Paracoccaceae</taxon>
        <taxon>Rhodovulum</taxon>
    </lineage>
</organism>
<evidence type="ECO:0000256" key="5">
    <source>
        <dbReference type="ARBA" id="ARBA00022741"/>
    </source>
</evidence>
<keyword evidence="5" id="KW-0547">Nucleotide-binding</keyword>
<dbReference type="Proteomes" id="UP000466730">
    <property type="component" value="Unassembled WGS sequence"/>
</dbReference>
<dbReference type="Pfam" id="PF00005">
    <property type="entry name" value="ABC_tran"/>
    <property type="match status" value="1"/>
</dbReference>
<reference evidence="9 10" key="1">
    <citation type="submission" date="2019-11" db="EMBL/GenBank/DDBJ databases">
        <title>Draft Whole-Genome sequence of the marine photosynthetic bacterium Rhodovulum strictum DSM 11289.</title>
        <authorList>
            <person name="Kyndt J.A."/>
            <person name="Meyer T.E."/>
        </authorList>
    </citation>
    <scope>NUCLEOTIDE SEQUENCE [LARGE SCALE GENOMIC DNA]</scope>
    <source>
        <strain evidence="9 10">DSM 11289</strain>
    </source>
</reference>
<feature type="domain" description="ABC transporter" evidence="8">
    <location>
        <begin position="14"/>
        <end position="237"/>
    </location>
</feature>
<dbReference type="InterPro" id="IPR027417">
    <property type="entry name" value="P-loop_NTPase"/>
</dbReference>
<evidence type="ECO:0000313" key="10">
    <source>
        <dbReference type="Proteomes" id="UP000466730"/>
    </source>
</evidence>
<dbReference type="RefSeq" id="WP_153749950.1">
    <property type="nucleotide sequence ID" value="NZ_BAAADI010000041.1"/>
</dbReference>
<evidence type="ECO:0000256" key="4">
    <source>
        <dbReference type="ARBA" id="ARBA00022475"/>
    </source>
</evidence>
<evidence type="ECO:0000256" key="6">
    <source>
        <dbReference type="ARBA" id="ARBA00022840"/>
    </source>
</evidence>
<keyword evidence="6 9" id="KW-0067">ATP-binding</keyword>
<dbReference type="PANTHER" id="PTHR43166:SF9">
    <property type="entry name" value="GLUTAMATE_ASPARTATE IMPORT ATP-BINDING PROTEIN GLTL"/>
    <property type="match status" value="1"/>
</dbReference>
<dbReference type="AlphaFoldDB" id="A0A844BJG5"/>
<dbReference type="Gene3D" id="3.40.50.300">
    <property type="entry name" value="P-loop containing nucleotide triphosphate hydrolases"/>
    <property type="match status" value="1"/>
</dbReference>
<keyword evidence="10" id="KW-1185">Reference proteome</keyword>
<evidence type="ECO:0000256" key="2">
    <source>
        <dbReference type="ARBA" id="ARBA00005417"/>
    </source>
</evidence>